<organism evidence="2 3">
    <name type="scientific">Pseudopithomyces chartarum</name>
    <dbReference type="NCBI Taxonomy" id="1892770"/>
    <lineage>
        <taxon>Eukaryota</taxon>
        <taxon>Fungi</taxon>
        <taxon>Dikarya</taxon>
        <taxon>Ascomycota</taxon>
        <taxon>Pezizomycotina</taxon>
        <taxon>Dothideomycetes</taxon>
        <taxon>Pleosporomycetidae</taxon>
        <taxon>Pleosporales</taxon>
        <taxon>Massarineae</taxon>
        <taxon>Didymosphaeriaceae</taxon>
        <taxon>Pseudopithomyces</taxon>
    </lineage>
</organism>
<name>A0AAN6M0T2_9PLEO</name>
<accession>A0AAN6M0T2</accession>
<dbReference type="Proteomes" id="UP001280581">
    <property type="component" value="Unassembled WGS sequence"/>
</dbReference>
<feature type="region of interest" description="Disordered" evidence="1">
    <location>
        <begin position="32"/>
        <end position="69"/>
    </location>
</feature>
<comment type="caution">
    <text evidence="2">The sequence shown here is derived from an EMBL/GenBank/DDBJ whole genome shotgun (WGS) entry which is preliminary data.</text>
</comment>
<protein>
    <submittedName>
        <fullName evidence="2">Uncharacterized protein</fullName>
    </submittedName>
</protein>
<dbReference type="AlphaFoldDB" id="A0AAN6M0T2"/>
<keyword evidence="3" id="KW-1185">Reference proteome</keyword>
<gene>
    <name evidence="2" type="ORF">GRF29_28g824158</name>
</gene>
<evidence type="ECO:0000256" key="1">
    <source>
        <dbReference type="SAM" id="MobiDB-lite"/>
    </source>
</evidence>
<reference evidence="2 3" key="1">
    <citation type="submission" date="2021-02" db="EMBL/GenBank/DDBJ databases">
        <title>Genome assembly of Pseudopithomyces chartarum.</title>
        <authorList>
            <person name="Jauregui R."/>
            <person name="Singh J."/>
            <person name="Voisey C."/>
        </authorList>
    </citation>
    <scope>NUCLEOTIDE SEQUENCE [LARGE SCALE GENOMIC DNA]</scope>
    <source>
        <strain evidence="2 3">AGR01</strain>
    </source>
</reference>
<evidence type="ECO:0000313" key="2">
    <source>
        <dbReference type="EMBL" id="KAK3213753.1"/>
    </source>
</evidence>
<evidence type="ECO:0000313" key="3">
    <source>
        <dbReference type="Proteomes" id="UP001280581"/>
    </source>
</evidence>
<dbReference type="EMBL" id="WVTA01000004">
    <property type="protein sequence ID" value="KAK3213753.1"/>
    <property type="molecule type" value="Genomic_DNA"/>
</dbReference>
<sequence length="234" mass="26085">MDELKHISSRVGKIEERTERIEALHKRNDSGVVFSTPIQGQVGGKIAPTSHKSVEEGTSGPSQPIAELPGEPEFAERVPLYPILPHFLDPDATISAEETAARIHPSLRGGWGDEDAEDILYDKLVTFCSPPHQAYRNSHINEDLSLLVQADRSSSSKESAVVPRNVQHYEANGVRLPANRQPTPQRNFSHSPSVATHFKKLYRAPGLSRPVPVRDLQRPEFAFPPTDEGHWKLW</sequence>
<proteinExistence type="predicted"/>